<evidence type="ECO:0000313" key="1">
    <source>
        <dbReference type="Proteomes" id="UP000887576"/>
    </source>
</evidence>
<proteinExistence type="predicted"/>
<accession>A0AC34R8F3</accession>
<dbReference type="Proteomes" id="UP000887576">
    <property type="component" value="Unplaced"/>
</dbReference>
<dbReference type="WBParaSite" id="JU765_v2.g4346.t2">
    <property type="protein sequence ID" value="JU765_v2.g4346.t2"/>
    <property type="gene ID" value="JU765_v2.g4346"/>
</dbReference>
<sequence length="628" mass="72736">MPLNPEEIVALTGTTFVTQVPNIKYRQHGNTLGIIKMFQDRFEWHDPANPEPVDRFEWHDPANPEPVVMIPYETISELRVSAPDKPKVQIQAVLVDQEHVNFAFAEPGAGKEQLLESQKRTRSELQKHVNFAFAEPGAGKEQLLESQKRTRSELQSLIVRHRKILKTHEQQMSTATTHELESKRKLLKTSWLLKILYNSLVMKNVMSPEDFWKMYYKPHEATREQAGVSNGFLFDIDIGMSGAVNLSQEVRRQIYKTYPSIERKYIEYVPNTMSEQDFWSKFIQSHYFYRDRNPDYKKNDPISECIQEDEDQLNQNAKKLLHYKKDKDLLNILEDDGFYADKPELFNPALTDKKKLIRRLNDFSDRVLEAALDTQRNSIIDNQSVNQTASSAMEVDNLDDEEEYLPASNSDLTYYVKKPGVAEFGMDPTKIKEIVLPEDLDSSDKELELIDQEGKESDDELDYRPTTYGRDVHSRFIQLRVPAEIFDEVCQELIERTDDNDPEDDYELHYEDTQIAMQMPYPPDIPKPPDSFPTLSGRLVKRLFSANVVVLELSQQARKLMSQKTISATKQVIAVCTALTSFQNNYLSELRDECREEFPGAEKFLEYLQGLIDDVLAKALEFKETMSI</sequence>
<organism evidence="1 2">
    <name type="scientific">Panagrolaimus sp. JU765</name>
    <dbReference type="NCBI Taxonomy" id="591449"/>
    <lineage>
        <taxon>Eukaryota</taxon>
        <taxon>Metazoa</taxon>
        <taxon>Ecdysozoa</taxon>
        <taxon>Nematoda</taxon>
        <taxon>Chromadorea</taxon>
        <taxon>Rhabditida</taxon>
        <taxon>Tylenchina</taxon>
        <taxon>Panagrolaimomorpha</taxon>
        <taxon>Panagrolaimoidea</taxon>
        <taxon>Panagrolaimidae</taxon>
        <taxon>Panagrolaimus</taxon>
    </lineage>
</organism>
<name>A0AC34R8F3_9BILA</name>
<reference evidence="2" key="1">
    <citation type="submission" date="2022-11" db="UniProtKB">
        <authorList>
            <consortium name="WormBaseParasite"/>
        </authorList>
    </citation>
    <scope>IDENTIFICATION</scope>
</reference>
<protein>
    <submittedName>
        <fullName evidence="2">BSD domain-containing protein</fullName>
    </submittedName>
</protein>
<evidence type="ECO:0000313" key="2">
    <source>
        <dbReference type="WBParaSite" id="JU765_v2.g4346.t2"/>
    </source>
</evidence>